<feature type="transmembrane region" description="Helical" evidence="1">
    <location>
        <begin position="49"/>
        <end position="74"/>
    </location>
</feature>
<evidence type="ECO:0000313" key="2">
    <source>
        <dbReference type="EMBL" id="MEQ2469739.1"/>
    </source>
</evidence>
<comment type="caution">
    <text evidence="2">The sequence shown here is derived from an EMBL/GenBank/DDBJ whole genome shotgun (WGS) entry which is preliminary data.</text>
</comment>
<accession>A0ABV1F8M5</accession>
<evidence type="ECO:0000256" key="1">
    <source>
        <dbReference type="SAM" id="Phobius"/>
    </source>
</evidence>
<evidence type="ECO:0000313" key="3">
    <source>
        <dbReference type="Proteomes" id="UP001490816"/>
    </source>
</evidence>
<keyword evidence="1" id="KW-1133">Transmembrane helix</keyword>
<reference evidence="2 3" key="1">
    <citation type="submission" date="2024-03" db="EMBL/GenBank/DDBJ databases">
        <title>Human intestinal bacterial collection.</title>
        <authorList>
            <person name="Pauvert C."/>
            <person name="Hitch T.C.A."/>
            <person name="Clavel T."/>
        </authorList>
    </citation>
    <scope>NUCLEOTIDE SEQUENCE [LARGE SCALE GENOMIC DNA]</scope>
    <source>
        <strain evidence="2 3">CLA-JM-H38</strain>
    </source>
</reference>
<feature type="transmembrane region" description="Helical" evidence="1">
    <location>
        <begin position="125"/>
        <end position="151"/>
    </location>
</feature>
<protein>
    <submittedName>
        <fullName evidence="2">Uncharacterized protein</fullName>
    </submittedName>
</protein>
<gene>
    <name evidence="2" type="ORF">WMO39_05235</name>
</gene>
<feature type="transmembrane region" description="Helical" evidence="1">
    <location>
        <begin position="86"/>
        <end position="104"/>
    </location>
</feature>
<feature type="transmembrane region" description="Helical" evidence="1">
    <location>
        <begin position="6"/>
        <end position="28"/>
    </location>
</feature>
<dbReference type="EMBL" id="JBBMEZ010000011">
    <property type="protein sequence ID" value="MEQ2469739.1"/>
    <property type="molecule type" value="Genomic_DNA"/>
</dbReference>
<keyword evidence="1" id="KW-0472">Membrane</keyword>
<dbReference type="Proteomes" id="UP001490816">
    <property type="component" value="Unassembled WGS sequence"/>
</dbReference>
<organism evidence="2 3">
    <name type="scientific">Ruminococcoides intestinale</name>
    <dbReference type="NCBI Taxonomy" id="3133162"/>
    <lineage>
        <taxon>Bacteria</taxon>
        <taxon>Bacillati</taxon>
        <taxon>Bacillota</taxon>
        <taxon>Clostridia</taxon>
        <taxon>Eubacteriales</taxon>
        <taxon>Oscillospiraceae</taxon>
        <taxon>Ruminococcoides</taxon>
    </lineage>
</organism>
<keyword evidence="1" id="KW-0812">Transmembrane</keyword>
<proteinExistence type="predicted"/>
<dbReference type="RefSeq" id="WP_015523337.1">
    <property type="nucleotide sequence ID" value="NZ_JBBMEZ010000011.1"/>
</dbReference>
<name>A0ABV1F8M5_9FIRM</name>
<sequence length="154" mass="16856">MLNSATLTAILVNILAALFFTCITICIATHFAKKKANEADKKLINNKCYGIIAVIFTIINFIASFTAIAVAYVADSTDYYHISIPKFSYLSLILVAGIIEFLVVKAIVFKKISCSKKERAKQAAIFAAICTPYYIIAANLPIIMYMVAVALDPC</sequence>
<keyword evidence="3" id="KW-1185">Reference proteome</keyword>